<dbReference type="EMBL" id="VIWW01000001">
    <property type="protein sequence ID" value="TWG06528.1"/>
    <property type="molecule type" value="Genomic_DNA"/>
</dbReference>
<reference evidence="2 4" key="1">
    <citation type="submission" date="2019-06" db="EMBL/GenBank/DDBJ databases">
        <title>Sequencing the genomes of 1000 actinobacteria strains.</title>
        <authorList>
            <person name="Klenk H.-P."/>
        </authorList>
    </citation>
    <scope>NUCLEOTIDE SEQUENCE [LARGE SCALE GENOMIC DNA]</scope>
    <source>
        <strain evidence="2 4">DSM 42059</strain>
    </source>
</reference>
<dbReference type="Gene3D" id="3.10.450.50">
    <property type="match status" value="1"/>
</dbReference>
<accession>A0A561V4I6</accession>
<dbReference type="SUPFAM" id="SSF54427">
    <property type="entry name" value="NTF2-like"/>
    <property type="match status" value="1"/>
</dbReference>
<dbReference type="EMBL" id="CP109114">
    <property type="protein sequence ID" value="WSC12561.1"/>
    <property type="molecule type" value="Genomic_DNA"/>
</dbReference>
<gene>
    <name evidence="2" type="ORF">FHX80_115023</name>
    <name evidence="3" type="ORF">OIE64_06705</name>
</gene>
<feature type="domain" description="DUF4440" evidence="1">
    <location>
        <begin position="15"/>
        <end position="111"/>
    </location>
</feature>
<evidence type="ECO:0000313" key="2">
    <source>
        <dbReference type="EMBL" id="TWG06528.1"/>
    </source>
</evidence>
<dbReference type="AlphaFoldDB" id="A0A561V4I6"/>
<dbReference type="RefSeq" id="WP_145766285.1">
    <property type="nucleotide sequence ID" value="NZ_CP109114.1"/>
</dbReference>
<proteinExistence type="predicted"/>
<evidence type="ECO:0000259" key="1">
    <source>
        <dbReference type="Pfam" id="PF14534"/>
    </source>
</evidence>
<dbReference type="Pfam" id="PF14534">
    <property type="entry name" value="DUF4440"/>
    <property type="match status" value="1"/>
</dbReference>
<keyword evidence="5" id="KW-1185">Reference proteome</keyword>
<dbReference type="Proteomes" id="UP001330827">
    <property type="component" value="Chromosome"/>
</dbReference>
<dbReference type="Proteomes" id="UP000318186">
    <property type="component" value="Unassembled WGS sequence"/>
</dbReference>
<dbReference type="InterPro" id="IPR032710">
    <property type="entry name" value="NTF2-like_dom_sf"/>
</dbReference>
<evidence type="ECO:0000313" key="5">
    <source>
        <dbReference type="Proteomes" id="UP001330827"/>
    </source>
</evidence>
<name>A0A561V4I6_9ACTN</name>
<dbReference type="OrthoDB" id="7845843at2"/>
<protein>
    <submittedName>
        <fullName evidence="3">Nuclear transport factor 2 family protein</fullName>
    </submittedName>
</protein>
<sequence>MSEPSPGVAAAVEGELRLLDPLVRASTELLVQVLHPDFREVDTTGRRWDRDMVITSLITGTAQCPGQLTASRMHGIQLADELVHVTFDTEAKGIRAHRSSLWRRTGTGWLLYYHQATPFITGPATDA</sequence>
<evidence type="ECO:0000313" key="4">
    <source>
        <dbReference type="Proteomes" id="UP000318186"/>
    </source>
</evidence>
<evidence type="ECO:0000313" key="3">
    <source>
        <dbReference type="EMBL" id="WSC12561.1"/>
    </source>
</evidence>
<organism evidence="2 4">
    <name type="scientific">Streptomyces brevispora</name>
    <dbReference type="NCBI Taxonomy" id="887462"/>
    <lineage>
        <taxon>Bacteria</taxon>
        <taxon>Bacillati</taxon>
        <taxon>Actinomycetota</taxon>
        <taxon>Actinomycetes</taxon>
        <taxon>Kitasatosporales</taxon>
        <taxon>Streptomycetaceae</taxon>
        <taxon>Streptomyces</taxon>
    </lineage>
</organism>
<reference evidence="3 5" key="2">
    <citation type="submission" date="2022-10" db="EMBL/GenBank/DDBJ databases">
        <title>The complete genomes of actinobacterial strains from the NBC collection.</title>
        <authorList>
            <person name="Joergensen T.S."/>
            <person name="Alvarez Arevalo M."/>
            <person name="Sterndorff E.B."/>
            <person name="Faurdal D."/>
            <person name="Vuksanovic O."/>
            <person name="Mourched A.-S."/>
            <person name="Charusanti P."/>
            <person name="Shaw S."/>
            <person name="Blin K."/>
            <person name="Weber T."/>
        </authorList>
    </citation>
    <scope>NUCLEOTIDE SEQUENCE [LARGE SCALE GENOMIC DNA]</scope>
    <source>
        <strain evidence="3 5">NBC 01769</strain>
    </source>
</reference>
<dbReference type="InterPro" id="IPR027843">
    <property type="entry name" value="DUF4440"/>
</dbReference>